<dbReference type="EMBL" id="VNJI01000003">
    <property type="protein sequence ID" value="TVY11390.1"/>
    <property type="molecule type" value="Genomic_DNA"/>
</dbReference>
<comment type="caution">
    <text evidence="1">The sequence shown here is derived from an EMBL/GenBank/DDBJ whole genome shotgun (WGS) entry which is preliminary data.</text>
</comment>
<accession>A0A559KGX7</accession>
<reference evidence="1 2" key="1">
    <citation type="submission" date="2019-07" db="EMBL/GenBank/DDBJ databases">
        <authorList>
            <person name="Kim J."/>
        </authorList>
    </citation>
    <scope>NUCLEOTIDE SEQUENCE [LARGE SCALE GENOMIC DNA]</scope>
    <source>
        <strain evidence="1 2">JC52</strain>
    </source>
</reference>
<dbReference type="OrthoDB" id="284716at2"/>
<sequence length="303" mass="34536">MDTKRCLFCNKIVSFQVKDEKEIYTGCCCAPESNYSLTVESYASFASLSLDLSRQAFPIISGYIRNSTVCGEKVDVSFEDLETICNSADIPVTIEEKEYLLLRYLYKQCTGPDEPIHIRPLSEHYNLAYSRNLQEFVYIIERLRDKKWIERSGTTFQLTKDGWDETAARMAKIAPEPCVILLHKTSLQQIWRDLVPPLLKQYGFHARFVETSNLNESLELISECKLLVADLSDDTSRGCFAAGYALGIGIHVISTIPYSLREALPRLTNQLNTIYWEKTEDLSTALRTTLYALSPSVHQEEAK</sequence>
<keyword evidence="2" id="KW-1185">Reference proteome</keyword>
<dbReference type="Proteomes" id="UP000317036">
    <property type="component" value="Unassembled WGS sequence"/>
</dbReference>
<protein>
    <submittedName>
        <fullName evidence="1">Uncharacterized protein</fullName>
    </submittedName>
</protein>
<evidence type="ECO:0000313" key="2">
    <source>
        <dbReference type="Proteomes" id="UP000317036"/>
    </source>
</evidence>
<dbReference type="RefSeq" id="WP_144843489.1">
    <property type="nucleotide sequence ID" value="NZ_VNJI01000003.1"/>
</dbReference>
<dbReference type="AlphaFoldDB" id="A0A559KGX7"/>
<evidence type="ECO:0000313" key="1">
    <source>
        <dbReference type="EMBL" id="TVY11390.1"/>
    </source>
</evidence>
<proteinExistence type="predicted"/>
<gene>
    <name evidence="1" type="ORF">FPZ49_03955</name>
</gene>
<name>A0A559KGX7_9BACL</name>
<organism evidence="1 2">
    <name type="scientific">Paenibacillus cremeus</name>
    <dbReference type="NCBI Taxonomy" id="2163881"/>
    <lineage>
        <taxon>Bacteria</taxon>
        <taxon>Bacillati</taxon>
        <taxon>Bacillota</taxon>
        <taxon>Bacilli</taxon>
        <taxon>Bacillales</taxon>
        <taxon>Paenibacillaceae</taxon>
        <taxon>Paenibacillus</taxon>
    </lineage>
</organism>